<dbReference type="PANTHER" id="PTHR37804">
    <property type="entry name" value="CDAA REGULATORY PROTEIN CDAR"/>
    <property type="match status" value="1"/>
</dbReference>
<accession>A0AAE3EU23</accession>
<evidence type="ECO:0000313" key="1">
    <source>
        <dbReference type="EMBL" id="MCG2461105.1"/>
    </source>
</evidence>
<dbReference type="RefSeq" id="WP_317902253.1">
    <property type="nucleotide sequence ID" value="NZ_JAIRBC010000013.1"/>
</dbReference>
<dbReference type="InterPro" id="IPR053154">
    <property type="entry name" value="c-di-AMP_regulator"/>
</dbReference>
<dbReference type="Pfam" id="PF07949">
    <property type="entry name" value="YbbR"/>
    <property type="match status" value="1"/>
</dbReference>
<protein>
    <submittedName>
        <fullName evidence="1">YbbR-like domain-containing protein</fullName>
    </submittedName>
</protein>
<dbReference type="Gene3D" id="2.170.120.40">
    <property type="entry name" value="YbbR-like domain"/>
    <property type="match status" value="1"/>
</dbReference>
<evidence type="ECO:0000313" key="2">
    <source>
        <dbReference type="Proteomes" id="UP001200642"/>
    </source>
</evidence>
<gene>
    <name evidence="1" type="ORF">K8352_10135</name>
</gene>
<dbReference type="EMBL" id="JAIRBC010000013">
    <property type="protein sequence ID" value="MCG2461105.1"/>
    <property type="molecule type" value="Genomic_DNA"/>
</dbReference>
<comment type="caution">
    <text evidence="1">The sequence shown here is derived from an EMBL/GenBank/DDBJ whole genome shotgun (WGS) entry which is preliminary data.</text>
</comment>
<organism evidence="1 2">
    <name type="scientific">Cerina litoralis</name>
    <dbReference type="NCBI Taxonomy" id="2874477"/>
    <lineage>
        <taxon>Bacteria</taxon>
        <taxon>Pseudomonadati</taxon>
        <taxon>Bacteroidota</taxon>
        <taxon>Flavobacteriia</taxon>
        <taxon>Flavobacteriales</taxon>
        <taxon>Flavobacteriaceae</taxon>
        <taxon>Cerina</taxon>
    </lineage>
</organism>
<reference evidence="1" key="1">
    <citation type="submission" date="2023-02" db="EMBL/GenBank/DDBJ databases">
        <title>Genome of Flavobacteriaceae gen. nov. sp. strain F89.</title>
        <authorList>
            <person name="Wang Y."/>
        </authorList>
    </citation>
    <scope>NUCLEOTIDE SEQUENCE</scope>
    <source>
        <strain evidence="1">F89</strain>
    </source>
</reference>
<dbReference type="InterPro" id="IPR012505">
    <property type="entry name" value="YbbR"/>
</dbReference>
<dbReference type="Gene3D" id="2.170.120.30">
    <property type="match status" value="1"/>
</dbReference>
<keyword evidence="2" id="KW-1185">Reference proteome</keyword>
<sequence>MKNRANGWNNRKVKVFSFFLACSALLWFISNLSETYVGNTTFKLVYTNVPDSLSLAHASKDKIDVQLRARGFQFFGFSFSPKTINIDLSQVKKGRDKYFIPEYVYKNQIERKLPLTMTLLNMDSRDTLFFEFNKLYTKLVPVFSKVKIDLEQNYLLDGKLTISPDSVTVKGPSRELDTITGVWTEPRELDAVNADFSILVPLHKFKALKNTTFSSDSVGISAKIYRFSEKIIQVPVTVLNLPKDVEIKTFPDKVPVLCRGKLEQLKNLNPIDFRLVANYDSITEGGDATLNLVLKKIPNNIQSAVPLEMKVEYILKK</sequence>
<dbReference type="Proteomes" id="UP001200642">
    <property type="component" value="Unassembled WGS sequence"/>
</dbReference>
<name>A0AAE3EU23_9FLAO</name>
<proteinExistence type="predicted"/>
<dbReference type="AlphaFoldDB" id="A0AAE3EU23"/>
<dbReference type="PANTHER" id="PTHR37804:SF1">
    <property type="entry name" value="CDAA REGULATORY PROTEIN CDAR"/>
    <property type="match status" value="1"/>
</dbReference>